<feature type="transmembrane region" description="Helical" evidence="1">
    <location>
        <begin position="12"/>
        <end position="29"/>
    </location>
</feature>
<organism evidence="2 3">
    <name type="scientific">Streptomyces laurentii</name>
    <dbReference type="NCBI Taxonomy" id="39478"/>
    <lineage>
        <taxon>Bacteria</taxon>
        <taxon>Bacillati</taxon>
        <taxon>Actinomycetota</taxon>
        <taxon>Actinomycetes</taxon>
        <taxon>Kitasatosporales</taxon>
        <taxon>Streptomycetaceae</taxon>
        <taxon>Streptomyces</taxon>
    </lineage>
</organism>
<sequence>MRNINDLIQNPVFFTPFFGALFLTGAAAWQHGRAGRARGWTPAAFVLYAAVLLVTSAANVPLDDALAATADPVRARAAFEVPWVFWNDVRTVPTVAAFGCLLGAFATRRTGPGASARHLDYESR</sequence>
<dbReference type="InterPro" id="IPR013901">
    <property type="entry name" value="Anthrone_oxy"/>
</dbReference>
<keyword evidence="1" id="KW-0472">Membrane</keyword>
<dbReference type="Pfam" id="PF08592">
    <property type="entry name" value="Anthrone_oxy"/>
    <property type="match status" value="1"/>
</dbReference>
<gene>
    <name evidence="2" type="ORF">SLA_2694</name>
</gene>
<dbReference type="EMBL" id="AP017424">
    <property type="protein sequence ID" value="BAU83615.1"/>
    <property type="molecule type" value="Genomic_DNA"/>
</dbReference>
<evidence type="ECO:0000313" key="3">
    <source>
        <dbReference type="Proteomes" id="UP000217676"/>
    </source>
</evidence>
<keyword evidence="1" id="KW-0812">Transmembrane</keyword>
<name>A0A160NZH2_STRLU</name>
<dbReference type="AlphaFoldDB" id="A0A160NZH2"/>
<keyword evidence="1" id="KW-1133">Transmembrane helix</keyword>
<dbReference type="KEGG" id="slau:SLA_2694"/>
<proteinExistence type="predicted"/>
<keyword evidence="3" id="KW-1185">Reference proteome</keyword>
<reference evidence="2 3" key="1">
    <citation type="journal article" date="2016" name="Genome Announc.">
        <title>Complete Genome Sequence of Thiostrepton-Producing Streptomyces laurentii ATCC 31255.</title>
        <authorList>
            <person name="Doi K."/>
            <person name="Fujino Y."/>
            <person name="Nagayoshi Y."/>
            <person name="Ohshima T."/>
            <person name="Ogata S."/>
        </authorList>
    </citation>
    <scope>NUCLEOTIDE SEQUENCE [LARGE SCALE GENOMIC DNA]</scope>
    <source>
        <strain evidence="2 3">ATCC 31255</strain>
    </source>
</reference>
<feature type="transmembrane region" description="Helical" evidence="1">
    <location>
        <begin position="41"/>
        <end position="62"/>
    </location>
</feature>
<evidence type="ECO:0000313" key="2">
    <source>
        <dbReference type="EMBL" id="BAU83615.1"/>
    </source>
</evidence>
<protein>
    <submittedName>
        <fullName evidence="2">Integral-membrane protein</fullName>
    </submittedName>
</protein>
<dbReference type="Proteomes" id="UP000217676">
    <property type="component" value="Chromosome"/>
</dbReference>
<evidence type="ECO:0000256" key="1">
    <source>
        <dbReference type="SAM" id="Phobius"/>
    </source>
</evidence>
<accession>A0A160NZH2</accession>